<name>A0A4R4KCM9_PSEVA</name>
<gene>
    <name evidence="1" type="ORF">EIY72_09100</name>
</gene>
<protein>
    <submittedName>
        <fullName evidence="1">Uncharacterized protein</fullName>
    </submittedName>
</protein>
<proteinExistence type="predicted"/>
<dbReference type="OrthoDB" id="7033235at2"/>
<evidence type="ECO:0000313" key="1">
    <source>
        <dbReference type="EMBL" id="TDB65654.1"/>
    </source>
</evidence>
<keyword evidence="2" id="KW-1185">Reference proteome</keyword>
<comment type="caution">
    <text evidence="1">The sequence shown here is derived from an EMBL/GenBank/DDBJ whole genome shotgun (WGS) entry which is preliminary data.</text>
</comment>
<dbReference type="Proteomes" id="UP000295254">
    <property type="component" value="Unassembled WGS sequence"/>
</dbReference>
<evidence type="ECO:0000313" key="2">
    <source>
        <dbReference type="Proteomes" id="UP000295254"/>
    </source>
</evidence>
<organism evidence="1 2">
    <name type="scientific">Pseudomonas vancouverensis</name>
    <dbReference type="NCBI Taxonomy" id="95300"/>
    <lineage>
        <taxon>Bacteria</taxon>
        <taxon>Pseudomonadati</taxon>
        <taxon>Pseudomonadota</taxon>
        <taxon>Gammaproteobacteria</taxon>
        <taxon>Pseudomonadales</taxon>
        <taxon>Pseudomonadaceae</taxon>
        <taxon>Pseudomonas</taxon>
    </lineage>
</organism>
<dbReference type="EMBL" id="RRZK01000008">
    <property type="protein sequence ID" value="TDB65654.1"/>
    <property type="molecule type" value="Genomic_DNA"/>
</dbReference>
<reference evidence="2" key="1">
    <citation type="journal article" date="2019" name="bioRxiv">
        <title>Bacterially produced spermidine induces plant systemic susceptibility to pathogens.</title>
        <authorList>
            <person name="Melnyk R.A."/>
            <person name="Beskrovnaya P.A."/>
            <person name="Liu Z."/>
            <person name="Song Y."/>
            <person name="Haney C.H."/>
        </authorList>
    </citation>
    <scope>NUCLEOTIDE SEQUENCE [LARGE SCALE GENOMIC DNA]</scope>
    <source>
        <strain evidence="2">Dha-51</strain>
    </source>
</reference>
<accession>A0A4R4KCM9</accession>
<dbReference type="AlphaFoldDB" id="A0A4R4KCM9"/>
<sequence length="71" mass="7661">MLAMVVNEDDGSLGERGVFESIASKLAPTETASHGRFSFKPGIVRQMPYFKLANLPGPLQGGADRIQAQQQ</sequence>